<feature type="compositionally biased region" description="Polar residues" evidence="1">
    <location>
        <begin position="129"/>
        <end position="139"/>
    </location>
</feature>
<gene>
    <name evidence="2" type="ORF">C2845_PMPSC049106</name>
</gene>
<sequence>MQLVDFIAEYCLWGSKQYITLWRDLENYSMEIKSDENLLDWFLLNVEKGFVCINAQVNDFDGPLQSSPTKRRFHPSVRPSVLQIEEGTSERATNETATTERASNETTIATCKKRAATKKRSEEGEEVQSDSSYDTNLAASSDSGDDSSSDTEFDPDGEIVDEEDVA</sequence>
<name>A0A3L6PCP7_PANMI</name>
<protein>
    <submittedName>
        <fullName evidence="2">Uncharacterized protein</fullName>
    </submittedName>
</protein>
<organism evidence="2 3">
    <name type="scientific">Panicum miliaceum</name>
    <name type="common">Proso millet</name>
    <name type="synonym">Broomcorn millet</name>
    <dbReference type="NCBI Taxonomy" id="4540"/>
    <lineage>
        <taxon>Eukaryota</taxon>
        <taxon>Viridiplantae</taxon>
        <taxon>Streptophyta</taxon>
        <taxon>Embryophyta</taxon>
        <taxon>Tracheophyta</taxon>
        <taxon>Spermatophyta</taxon>
        <taxon>Magnoliopsida</taxon>
        <taxon>Liliopsida</taxon>
        <taxon>Poales</taxon>
        <taxon>Poaceae</taxon>
        <taxon>PACMAD clade</taxon>
        <taxon>Panicoideae</taxon>
        <taxon>Panicodae</taxon>
        <taxon>Paniceae</taxon>
        <taxon>Panicinae</taxon>
        <taxon>Panicum</taxon>
        <taxon>Panicum sect. Panicum</taxon>
    </lineage>
</organism>
<reference evidence="3" key="1">
    <citation type="journal article" date="2019" name="Nat. Commun.">
        <title>The genome of broomcorn millet.</title>
        <authorList>
            <person name="Zou C."/>
            <person name="Miki D."/>
            <person name="Li D."/>
            <person name="Tang Q."/>
            <person name="Xiao L."/>
            <person name="Rajput S."/>
            <person name="Deng P."/>
            <person name="Jia W."/>
            <person name="Huang R."/>
            <person name="Zhang M."/>
            <person name="Sun Y."/>
            <person name="Hu J."/>
            <person name="Fu X."/>
            <person name="Schnable P.S."/>
            <person name="Li F."/>
            <person name="Zhang H."/>
            <person name="Feng B."/>
            <person name="Zhu X."/>
            <person name="Liu R."/>
            <person name="Schnable J.C."/>
            <person name="Zhu J.-K."/>
            <person name="Zhang H."/>
        </authorList>
    </citation>
    <scope>NUCLEOTIDE SEQUENCE [LARGE SCALE GENOMIC DNA]</scope>
</reference>
<evidence type="ECO:0000313" key="2">
    <source>
        <dbReference type="EMBL" id="RLM50344.1"/>
    </source>
</evidence>
<proteinExistence type="predicted"/>
<feature type="compositionally biased region" description="Low complexity" evidence="1">
    <location>
        <begin position="94"/>
        <end position="110"/>
    </location>
</feature>
<dbReference type="EMBL" id="PQIB02000446">
    <property type="protein sequence ID" value="RLM50344.1"/>
    <property type="molecule type" value="Genomic_DNA"/>
</dbReference>
<dbReference type="AlphaFoldDB" id="A0A3L6PCP7"/>
<comment type="caution">
    <text evidence="2">The sequence shown here is derived from an EMBL/GenBank/DDBJ whole genome shotgun (WGS) entry which is preliminary data.</text>
</comment>
<dbReference type="OrthoDB" id="693570at2759"/>
<feature type="compositionally biased region" description="Acidic residues" evidence="1">
    <location>
        <begin position="143"/>
        <end position="166"/>
    </location>
</feature>
<evidence type="ECO:0000256" key="1">
    <source>
        <dbReference type="SAM" id="MobiDB-lite"/>
    </source>
</evidence>
<evidence type="ECO:0000313" key="3">
    <source>
        <dbReference type="Proteomes" id="UP000275267"/>
    </source>
</evidence>
<dbReference type="Proteomes" id="UP000275267">
    <property type="component" value="Unassembled WGS sequence"/>
</dbReference>
<keyword evidence="3" id="KW-1185">Reference proteome</keyword>
<accession>A0A3L6PCP7</accession>
<feature type="region of interest" description="Disordered" evidence="1">
    <location>
        <begin position="63"/>
        <end position="166"/>
    </location>
</feature>